<dbReference type="EMBL" id="CP013107">
    <property type="protein sequence ID" value="APG91164.1"/>
    <property type="molecule type" value="Genomic_DNA"/>
</dbReference>
<dbReference type="STRING" id="194963.SAMCFNEI73_Ch1875"/>
<reference evidence="1 2" key="1">
    <citation type="submission" date="2015-10" db="EMBL/GenBank/DDBJ databases">
        <title>Genomic differences between typical nodule nitrogen-fixing rhizobial strains and those coming from bean seeds.</title>
        <authorList>
            <person name="Peralta H."/>
            <person name="Aguilar-Vera A."/>
            <person name="Diaz R."/>
            <person name="Mora Y."/>
            <person name="Martinez-Batallar G."/>
            <person name="Salazar E."/>
            <person name="Vargas-Lagunas C."/>
            <person name="Encarnacion S."/>
            <person name="Girard L."/>
            <person name="Mora J."/>
        </authorList>
    </citation>
    <scope>NUCLEOTIDE SEQUENCE [LARGE SCALE GENOMIC DNA]</scope>
    <source>
        <strain evidence="1 2">CFNEI 73</strain>
    </source>
</reference>
<accession>A0A1L3LM69</accession>
<dbReference type="KEGG" id="same:SAMCFNEI73_Ch1875"/>
<evidence type="ECO:0000313" key="2">
    <source>
        <dbReference type="Proteomes" id="UP000182306"/>
    </source>
</evidence>
<keyword evidence="1" id="KW-0378">Hydrolase</keyword>
<dbReference type="EC" id="3.1.3.1" evidence="1"/>
<dbReference type="AlphaFoldDB" id="A0A1L3LM69"/>
<gene>
    <name evidence="1" type="ORF">SAMCFNEI73_Ch1875</name>
</gene>
<proteinExistence type="predicted"/>
<dbReference type="GO" id="GO:0004035">
    <property type="term" value="F:alkaline phosphatase activity"/>
    <property type="evidence" value="ECO:0007669"/>
    <property type="project" value="UniProtKB-EC"/>
</dbReference>
<protein>
    <submittedName>
        <fullName evidence="1">Alkaline phosphatase</fullName>
        <ecNumber evidence="1">3.1.3.1</ecNumber>
    </submittedName>
</protein>
<name>A0A1L3LM69_9HYPH</name>
<dbReference type="Proteomes" id="UP000182306">
    <property type="component" value="Chromosome"/>
</dbReference>
<organism evidence="1 2">
    <name type="scientific">Sinorhizobium americanum</name>
    <dbReference type="NCBI Taxonomy" id="194963"/>
    <lineage>
        <taxon>Bacteria</taxon>
        <taxon>Pseudomonadati</taxon>
        <taxon>Pseudomonadota</taxon>
        <taxon>Alphaproteobacteria</taxon>
        <taxon>Hyphomicrobiales</taxon>
        <taxon>Rhizobiaceae</taxon>
        <taxon>Sinorhizobium/Ensifer group</taxon>
        <taxon>Sinorhizobium</taxon>
    </lineage>
</organism>
<keyword evidence="2" id="KW-1185">Reference proteome</keyword>
<evidence type="ECO:0000313" key="1">
    <source>
        <dbReference type="EMBL" id="APG91164.1"/>
    </source>
</evidence>
<sequence length="274" mass="29901">MSFLIREPGLLRPDAQAPLFAADPDDENLVALELKKNGLVGYIDAFSFDAVDPMWMQEKAFGRQVVASATRTPSRIASDPAFNGRPSFDFATIAHALRSDMRVRRLFTTQDFTFITVMTRPTAPTATNQVLISGGIYNDGTTVRATRMFGVLNDGRLFFSNTGRGAGNFNNVAVASLPSGSTAAIYALTYRDAVKASQWRINNGALGVYSLTHTDNVQALANDETWIGHYSGTSYEGWTAKASQIFIFDQALSFTNVQLLTDLLAALRTNYAIA</sequence>